<dbReference type="PROSITE" id="PS50920">
    <property type="entry name" value="SOLCAR"/>
    <property type="match status" value="3"/>
</dbReference>
<keyword evidence="7" id="KW-0106">Calcium</keyword>
<keyword evidence="9" id="KW-0496">Mitochondrion</keyword>
<feature type="repeat" description="Solcar" evidence="11">
    <location>
        <begin position="33"/>
        <end position="132"/>
    </location>
</feature>
<dbReference type="VEuPathDB" id="FungiDB:AMAG_01019"/>
<feature type="repeat" description="Solcar" evidence="11">
    <location>
        <begin position="243"/>
        <end position="333"/>
    </location>
</feature>
<dbReference type="InterPro" id="IPR002048">
    <property type="entry name" value="EF_hand_dom"/>
</dbReference>
<dbReference type="PROSITE" id="PS00018">
    <property type="entry name" value="EF_HAND_1"/>
    <property type="match status" value="2"/>
</dbReference>
<name>A0A0L0RYC4_ALLM3</name>
<evidence type="ECO:0000256" key="4">
    <source>
        <dbReference type="ARBA" id="ARBA00022692"/>
    </source>
</evidence>
<dbReference type="Gene3D" id="1.50.40.10">
    <property type="entry name" value="Mitochondrial carrier domain"/>
    <property type="match status" value="1"/>
</dbReference>
<gene>
    <name evidence="15" type="ORF">AMAG_01019</name>
</gene>
<evidence type="ECO:0000256" key="6">
    <source>
        <dbReference type="ARBA" id="ARBA00022792"/>
    </source>
</evidence>
<evidence type="ECO:0000256" key="12">
    <source>
        <dbReference type="RuleBase" id="RU000488"/>
    </source>
</evidence>
<keyword evidence="10 11" id="KW-0472">Membrane</keyword>
<dbReference type="EMBL" id="GG745328">
    <property type="protein sequence ID" value="KNE55084.1"/>
    <property type="molecule type" value="Genomic_DNA"/>
</dbReference>
<evidence type="ECO:0000256" key="7">
    <source>
        <dbReference type="ARBA" id="ARBA00022837"/>
    </source>
</evidence>
<feature type="region of interest" description="Disordered" evidence="13">
    <location>
        <begin position="495"/>
        <end position="520"/>
    </location>
</feature>
<dbReference type="InterPro" id="IPR051508">
    <property type="entry name" value="Mito_Carrier_Antiporter"/>
</dbReference>
<reference evidence="16" key="2">
    <citation type="submission" date="2009-11" db="EMBL/GenBank/DDBJ databases">
        <title>The Genome Sequence of Allomyces macrogynus strain ATCC 38327.</title>
        <authorList>
            <consortium name="The Broad Institute Genome Sequencing Platform"/>
            <person name="Russ C."/>
            <person name="Cuomo C."/>
            <person name="Shea T."/>
            <person name="Young S.K."/>
            <person name="Zeng Q."/>
            <person name="Koehrsen M."/>
            <person name="Haas B."/>
            <person name="Borodovsky M."/>
            <person name="Guigo R."/>
            <person name="Alvarado L."/>
            <person name="Berlin A."/>
            <person name="Borenstein D."/>
            <person name="Chen Z."/>
            <person name="Engels R."/>
            <person name="Freedman E."/>
            <person name="Gellesch M."/>
            <person name="Goldberg J."/>
            <person name="Griggs A."/>
            <person name="Gujja S."/>
            <person name="Heiman D."/>
            <person name="Hepburn T."/>
            <person name="Howarth C."/>
            <person name="Jen D."/>
            <person name="Larson L."/>
            <person name="Lewis B."/>
            <person name="Mehta T."/>
            <person name="Park D."/>
            <person name="Pearson M."/>
            <person name="Roberts A."/>
            <person name="Saif S."/>
            <person name="Shenoy N."/>
            <person name="Sisk P."/>
            <person name="Stolte C."/>
            <person name="Sykes S."/>
            <person name="Walk T."/>
            <person name="White J."/>
            <person name="Yandava C."/>
            <person name="Burger G."/>
            <person name="Gray M.W."/>
            <person name="Holland P.W.H."/>
            <person name="King N."/>
            <person name="Lang F.B.F."/>
            <person name="Roger A.J."/>
            <person name="Ruiz-Trillo I."/>
            <person name="Lander E."/>
            <person name="Nusbaum C."/>
        </authorList>
    </citation>
    <scope>NUCLEOTIDE SEQUENCE [LARGE SCALE GENOMIC DNA]</scope>
    <source>
        <strain evidence="16">ATCC 38327</strain>
    </source>
</reference>
<proteinExistence type="inferred from homology"/>
<keyword evidence="5" id="KW-0677">Repeat</keyword>
<keyword evidence="8" id="KW-1133">Transmembrane helix</keyword>
<keyword evidence="16" id="KW-1185">Reference proteome</keyword>
<evidence type="ECO:0000256" key="13">
    <source>
        <dbReference type="SAM" id="MobiDB-lite"/>
    </source>
</evidence>
<dbReference type="Pfam" id="PF00153">
    <property type="entry name" value="Mito_carr"/>
    <property type="match status" value="3"/>
</dbReference>
<dbReference type="InterPro" id="IPR018247">
    <property type="entry name" value="EF_Hand_1_Ca_BS"/>
</dbReference>
<evidence type="ECO:0000256" key="11">
    <source>
        <dbReference type="PROSITE-ProRule" id="PRU00282"/>
    </source>
</evidence>
<dbReference type="PROSITE" id="PS50222">
    <property type="entry name" value="EF_HAND_2"/>
    <property type="match status" value="1"/>
</dbReference>
<dbReference type="Gene3D" id="1.10.238.10">
    <property type="entry name" value="EF-hand"/>
    <property type="match status" value="1"/>
</dbReference>
<evidence type="ECO:0000256" key="8">
    <source>
        <dbReference type="ARBA" id="ARBA00022989"/>
    </source>
</evidence>
<dbReference type="eggNOG" id="KOG0755">
    <property type="taxonomic scope" value="Eukaryota"/>
</dbReference>
<keyword evidence="3 12" id="KW-0813">Transport</keyword>
<evidence type="ECO:0000256" key="10">
    <source>
        <dbReference type="ARBA" id="ARBA00023136"/>
    </source>
</evidence>
<evidence type="ECO:0000313" key="16">
    <source>
        <dbReference type="Proteomes" id="UP000054350"/>
    </source>
</evidence>
<keyword evidence="4 11" id="KW-0812">Transmembrane</keyword>
<evidence type="ECO:0000256" key="1">
    <source>
        <dbReference type="ARBA" id="ARBA00004448"/>
    </source>
</evidence>
<feature type="domain" description="EF-hand" evidence="14">
    <location>
        <begin position="338"/>
        <end position="373"/>
    </location>
</feature>
<accession>A0A0L0RYC4</accession>
<dbReference type="Proteomes" id="UP000054350">
    <property type="component" value="Unassembled WGS sequence"/>
</dbReference>
<protein>
    <recommendedName>
        <fullName evidence="14">EF-hand domain-containing protein</fullName>
    </recommendedName>
</protein>
<evidence type="ECO:0000256" key="2">
    <source>
        <dbReference type="ARBA" id="ARBA00006375"/>
    </source>
</evidence>
<dbReference type="GO" id="GO:0005509">
    <property type="term" value="F:calcium ion binding"/>
    <property type="evidence" value="ECO:0007669"/>
    <property type="project" value="InterPro"/>
</dbReference>
<dbReference type="PANTHER" id="PTHR45928:SF1">
    <property type="entry name" value="RE38146P"/>
    <property type="match status" value="1"/>
</dbReference>
<reference evidence="15 16" key="1">
    <citation type="submission" date="2009-11" db="EMBL/GenBank/DDBJ databases">
        <title>Annotation of Allomyces macrogynus ATCC 38327.</title>
        <authorList>
            <consortium name="The Broad Institute Genome Sequencing Platform"/>
            <person name="Russ C."/>
            <person name="Cuomo C."/>
            <person name="Burger G."/>
            <person name="Gray M.W."/>
            <person name="Holland P.W.H."/>
            <person name="King N."/>
            <person name="Lang F.B.F."/>
            <person name="Roger A.J."/>
            <person name="Ruiz-Trillo I."/>
            <person name="Young S.K."/>
            <person name="Zeng Q."/>
            <person name="Gargeya S."/>
            <person name="Fitzgerald M."/>
            <person name="Haas B."/>
            <person name="Abouelleil A."/>
            <person name="Alvarado L."/>
            <person name="Arachchi H.M."/>
            <person name="Berlin A."/>
            <person name="Chapman S.B."/>
            <person name="Gearin G."/>
            <person name="Goldberg J."/>
            <person name="Griggs A."/>
            <person name="Gujja S."/>
            <person name="Hansen M."/>
            <person name="Heiman D."/>
            <person name="Howarth C."/>
            <person name="Larimer J."/>
            <person name="Lui A."/>
            <person name="MacDonald P.J.P."/>
            <person name="McCowen C."/>
            <person name="Montmayeur A."/>
            <person name="Murphy C."/>
            <person name="Neiman D."/>
            <person name="Pearson M."/>
            <person name="Priest M."/>
            <person name="Roberts A."/>
            <person name="Saif S."/>
            <person name="Shea T."/>
            <person name="Sisk P."/>
            <person name="Stolte C."/>
            <person name="Sykes S."/>
            <person name="Wortman J."/>
            <person name="Nusbaum C."/>
            <person name="Birren B."/>
        </authorList>
    </citation>
    <scope>NUCLEOTIDE SEQUENCE [LARGE SCALE GENOMIC DNA]</scope>
    <source>
        <strain evidence="15 16">ATCC 38327</strain>
    </source>
</reference>
<organism evidence="15 16">
    <name type="scientific">Allomyces macrogynus (strain ATCC 38327)</name>
    <name type="common">Allomyces javanicus var. macrogynus</name>
    <dbReference type="NCBI Taxonomy" id="578462"/>
    <lineage>
        <taxon>Eukaryota</taxon>
        <taxon>Fungi</taxon>
        <taxon>Fungi incertae sedis</taxon>
        <taxon>Blastocladiomycota</taxon>
        <taxon>Blastocladiomycetes</taxon>
        <taxon>Blastocladiales</taxon>
        <taxon>Blastocladiaceae</taxon>
        <taxon>Allomyces</taxon>
    </lineage>
</organism>
<evidence type="ECO:0000313" key="15">
    <source>
        <dbReference type="EMBL" id="KNE55084.1"/>
    </source>
</evidence>
<evidence type="ECO:0000259" key="14">
    <source>
        <dbReference type="PROSITE" id="PS50222"/>
    </source>
</evidence>
<dbReference type="OrthoDB" id="756301at2759"/>
<sequence>MASSPSPSPAPAASEPALALPCVYPPSEAPRKLDAATSFTISSIAPGFAVVFTNPFDTANTYFFLQGERLRAAQSGAAAAPSVVYKNSFDCMYKTLKMEGVRGLQKGLSPAILREGSKNIFRLGMYDPIIALLHDPARGPPPAWKMMIAGSICGAMGALACNPFELVKTRLQSAAHGSLAVGHQHGYTGIWMALKSIVAQDGTKGLYRGSAMSVGRSIVGSGANLSAFHVMKNYLMAEHGWADNVTTDMVAGMSSGLASVICMNPIDVLRTRYYNQPYVNGRGTIYASGWDAAKTVVANEGYRALYKGFLSHFLRIGPHFCLTFVFLGMFRRSIVAFRDAKDEDAVFAALDADKDGAVTAADFARAVRLAAPALDADAVVQSALSGAPSVARLAFSETTTHLRSAMRDAQLRAAFTRLDAARRGSLDTADLAKAGAKEPATVVAWIDKDEDGRVSYADFAAAARDVPGVHLMARPETELVAHWSKVAGIAAAKAKARADAEQKKAPVGGPVVGAPAPSSS</sequence>
<dbReference type="InterPro" id="IPR023395">
    <property type="entry name" value="MCP_dom_sf"/>
</dbReference>
<comment type="similarity">
    <text evidence="2 12">Belongs to the mitochondrial carrier (TC 2.A.29) family.</text>
</comment>
<keyword evidence="6" id="KW-0999">Mitochondrion inner membrane</keyword>
<comment type="subcellular location">
    <subcellularLocation>
        <location evidence="1">Mitochondrion inner membrane</location>
        <topology evidence="1">Multi-pass membrane protein</topology>
    </subcellularLocation>
</comment>
<evidence type="ECO:0000256" key="5">
    <source>
        <dbReference type="ARBA" id="ARBA00022737"/>
    </source>
</evidence>
<dbReference type="InterPro" id="IPR018108">
    <property type="entry name" value="MCP_transmembrane"/>
</dbReference>
<dbReference type="PANTHER" id="PTHR45928">
    <property type="entry name" value="RE38146P"/>
    <property type="match status" value="1"/>
</dbReference>
<evidence type="ECO:0000256" key="9">
    <source>
        <dbReference type="ARBA" id="ARBA00023128"/>
    </source>
</evidence>
<dbReference type="GO" id="GO:0005743">
    <property type="term" value="C:mitochondrial inner membrane"/>
    <property type="evidence" value="ECO:0007669"/>
    <property type="project" value="UniProtKB-SubCell"/>
</dbReference>
<dbReference type="SUPFAM" id="SSF103506">
    <property type="entry name" value="Mitochondrial carrier"/>
    <property type="match status" value="1"/>
</dbReference>
<evidence type="ECO:0000256" key="3">
    <source>
        <dbReference type="ARBA" id="ARBA00022448"/>
    </source>
</evidence>
<feature type="repeat" description="Solcar" evidence="11">
    <location>
        <begin position="141"/>
        <end position="234"/>
    </location>
</feature>
<dbReference type="SUPFAM" id="SSF47473">
    <property type="entry name" value="EF-hand"/>
    <property type="match status" value="1"/>
</dbReference>
<feature type="compositionally biased region" description="Low complexity" evidence="13">
    <location>
        <begin position="505"/>
        <end position="520"/>
    </location>
</feature>
<dbReference type="AlphaFoldDB" id="A0A0L0RYC4"/>
<dbReference type="InterPro" id="IPR011992">
    <property type="entry name" value="EF-hand-dom_pair"/>
</dbReference>